<evidence type="ECO:0000313" key="2">
    <source>
        <dbReference type="Proteomes" id="UP000037267"/>
    </source>
</evidence>
<comment type="caution">
    <text evidence="1">The sequence shown here is derived from an EMBL/GenBank/DDBJ whole genome shotgun (WGS) entry which is preliminary data.</text>
</comment>
<protein>
    <submittedName>
        <fullName evidence="1">Uncharacterized protein</fullName>
    </submittedName>
</protein>
<dbReference type="AlphaFoldDB" id="A0A0L0W7V9"/>
<name>A0A0L0W7V9_GOTPU</name>
<sequence>MWVILIRLDLIDKQVKKDWYASQSSFWAHEKHIVLSEVFHYPEEKVFLNQDIVILESDNFKVYRSYDHYYSEEELIHLLDKNKFKNYHFFYDIIEDNNFVSDNVVFTVTQK</sequence>
<evidence type="ECO:0000313" key="1">
    <source>
        <dbReference type="EMBL" id="KNF07629.1"/>
    </source>
</evidence>
<accession>A0A0L0W7V9</accession>
<gene>
    <name evidence="1" type="ORF">CLPU_14c00470</name>
</gene>
<dbReference type="EMBL" id="LGSS01000014">
    <property type="protein sequence ID" value="KNF07629.1"/>
    <property type="molecule type" value="Genomic_DNA"/>
</dbReference>
<reference evidence="2" key="1">
    <citation type="submission" date="2015-07" db="EMBL/GenBank/DDBJ databases">
        <title>Draft genome sequence of the purine-degrading Gottschalkia purinilyticum DSM 1384 (formerly Clostridium purinilyticum).</title>
        <authorList>
            <person name="Poehlein A."/>
            <person name="Schiel-Bengelsdorf B."/>
            <person name="Bengelsdorf F.R."/>
            <person name="Daniel R."/>
            <person name="Duerre P."/>
        </authorList>
    </citation>
    <scope>NUCLEOTIDE SEQUENCE [LARGE SCALE GENOMIC DNA]</scope>
    <source>
        <strain evidence="2">DSM 1384</strain>
    </source>
</reference>
<proteinExistence type="predicted"/>
<keyword evidence="2" id="KW-1185">Reference proteome</keyword>
<organism evidence="1 2">
    <name type="scientific">Gottschalkia purinilytica</name>
    <name type="common">Clostridium purinilyticum</name>
    <dbReference type="NCBI Taxonomy" id="1503"/>
    <lineage>
        <taxon>Bacteria</taxon>
        <taxon>Bacillati</taxon>
        <taxon>Bacillota</taxon>
        <taxon>Tissierellia</taxon>
        <taxon>Tissierellales</taxon>
        <taxon>Gottschalkiaceae</taxon>
        <taxon>Gottschalkia</taxon>
    </lineage>
</organism>
<dbReference type="Proteomes" id="UP000037267">
    <property type="component" value="Unassembled WGS sequence"/>
</dbReference>
<dbReference type="STRING" id="1503.CLPU_14c00470"/>